<reference evidence="3 4" key="1">
    <citation type="submission" date="2016-07" db="EMBL/GenBank/DDBJ databases">
        <title>Pervasive Adenine N6-methylation of Active Genes in Fungi.</title>
        <authorList>
            <consortium name="DOE Joint Genome Institute"/>
            <person name="Mondo S.J."/>
            <person name="Dannebaum R.O."/>
            <person name="Kuo R.C."/>
            <person name="Labutti K."/>
            <person name="Haridas S."/>
            <person name="Kuo A."/>
            <person name="Salamov A."/>
            <person name="Ahrendt S.R."/>
            <person name="Lipzen A."/>
            <person name="Sullivan W."/>
            <person name="Andreopoulos W.B."/>
            <person name="Clum A."/>
            <person name="Lindquist E."/>
            <person name="Daum C."/>
            <person name="Ramamoorthy G.K."/>
            <person name="Gryganskyi A."/>
            <person name="Culley D."/>
            <person name="Magnuson J.K."/>
            <person name="James T.Y."/>
            <person name="O'Malley M.A."/>
            <person name="Stajich J.E."/>
            <person name="Spatafora J.W."/>
            <person name="Visel A."/>
            <person name="Grigoriev I.V."/>
        </authorList>
    </citation>
    <scope>NUCLEOTIDE SEQUENCE [LARGE SCALE GENOMIC DNA]</scope>
    <source>
        <strain evidence="3 4">ATCC 12442</strain>
    </source>
</reference>
<evidence type="ECO:0000313" key="3">
    <source>
        <dbReference type="EMBL" id="ORX74881.1"/>
    </source>
</evidence>
<dbReference type="Proteomes" id="UP000193922">
    <property type="component" value="Unassembled WGS sequence"/>
</dbReference>
<organism evidence="3 4">
    <name type="scientific">Linderina pennispora</name>
    <dbReference type="NCBI Taxonomy" id="61395"/>
    <lineage>
        <taxon>Eukaryota</taxon>
        <taxon>Fungi</taxon>
        <taxon>Fungi incertae sedis</taxon>
        <taxon>Zoopagomycota</taxon>
        <taxon>Kickxellomycotina</taxon>
        <taxon>Kickxellomycetes</taxon>
        <taxon>Kickxellales</taxon>
        <taxon>Kickxellaceae</taxon>
        <taxon>Linderina</taxon>
    </lineage>
</organism>
<evidence type="ECO:0000313" key="4">
    <source>
        <dbReference type="Proteomes" id="UP000193922"/>
    </source>
</evidence>
<keyword evidence="2" id="KW-0732">Signal</keyword>
<feature type="chain" id="PRO_5013050498" description="Cysteine-rich transmembrane CYSTM domain-containing protein" evidence="2">
    <location>
        <begin position="21"/>
        <end position="233"/>
    </location>
</feature>
<dbReference type="EMBL" id="MCFD01000001">
    <property type="protein sequence ID" value="ORX74881.1"/>
    <property type="molecule type" value="Genomic_DNA"/>
</dbReference>
<dbReference type="RefSeq" id="XP_040748092.1">
    <property type="nucleotide sequence ID" value="XM_040886337.1"/>
</dbReference>
<protein>
    <recommendedName>
        <fullName evidence="5">Cysteine-rich transmembrane CYSTM domain-containing protein</fullName>
    </recommendedName>
</protein>
<name>A0A1Y1WMV9_9FUNG</name>
<evidence type="ECO:0000256" key="1">
    <source>
        <dbReference type="SAM" id="MobiDB-lite"/>
    </source>
</evidence>
<dbReference type="AlphaFoldDB" id="A0A1Y1WMV9"/>
<accession>A0A1Y1WMV9</accession>
<evidence type="ECO:0008006" key="5">
    <source>
        <dbReference type="Google" id="ProtNLM"/>
    </source>
</evidence>
<feature type="non-terminal residue" evidence="3">
    <location>
        <position position="1"/>
    </location>
</feature>
<comment type="caution">
    <text evidence="3">The sequence shown here is derived from an EMBL/GenBank/DDBJ whole genome shotgun (WGS) entry which is preliminary data.</text>
</comment>
<sequence length="233" mass="23748">LWLTSNPSFQFLLTIGAATASPLVAAGTNLNGNNAAAGFSATPISAAIPRSSNTPALDSTIPQEKIGLGCRCSQPCELFQQAGSVPKNTQANDQGQMWLIFPESEQVVKPPQESNSQVRQTLTKNSSASGKAPAATPTAGKNAKSVSANGKQKGVTGGRPAGKNLCCGCCGCCCPCCCCHCCHCCPCCCCHCCPCCCCKCCCCKCCCCKCCCCPCCCCCHDCCGCCGGGGGGY</sequence>
<feature type="signal peptide" evidence="2">
    <location>
        <begin position="1"/>
        <end position="20"/>
    </location>
</feature>
<evidence type="ECO:0000256" key="2">
    <source>
        <dbReference type="SAM" id="SignalP"/>
    </source>
</evidence>
<dbReference type="GeneID" id="63802985"/>
<gene>
    <name evidence="3" type="ORF">DL89DRAFT_264664</name>
</gene>
<feature type="region of interest" description="Disordered" evidence="1">
    <location>
        <begin position="122"/>
        <end position="157"/>
    </location>
</feature>
<proteinExistence type="predicted"/>
<keyword evidence="4" id="KW-1185">Reference proteome</keyword>